<evidence type="ECO:0000256" key="7">
    <source>
        <dbReference type="ARBA" id="ARBA00022927"/>
    </source>
</evidence>
<dbReference type="EMBL" id="JAACJO010000008">
    <property type="protein sequence ID" value="KAF5354699.1"/>
    <property type="molecule type" value="Genomic_DNA"/>
</dbReference>
<evidence type="ECO:0000256" key="1">
    <source>
        <dbReference type="ARBA" id="ARBA00004637"/>
    </source>
</evidence>
<keyword evidence="10" id="KW-0472">Membrane</keyword>
<dbReference type="PANTHER" id="PTHR12388">
    <property type="entry name" value="MITOCHONDRIA ASSOCIATED GRANULOCYTE MACROPHAGE CSF SIGNALING MOLECULE"/>
    <property type="match status" value="1"/>
</dbReference>
<keyword evidence="15" id="KW-1185">Reference proteome</keyword>
<evidence type="ECO:0000256" key="4">
    <source>
        <dbReference type="ARBA" id="ARBA00020721"/>
    </source>
</evidence>
<evidence type="ECO:0000256" key="2">
    <source>
        <dbReference type="ARBA" id="ARBA00008817"/>
    </source>
</evidence>
<evidence type="ECO:0000256" key="10">
    <source>
        <dbReference type="ARBA" id="ARBA00023136"/>
    </source>
</evidence>
<keyword evidence="9" id="KW-0496">Mitochondrion</keyword>
<evidence type="ECO:0000256" key="12">
    <source>
        <dbReference type="ARBA" id="ARBA00031407"/>
    </source>
</evidence>
<evidence type="ECO:0000256" key="11">
    <source>
        <dbReference type="ARBA" id="ARBA00030422"/>
    </source>
</evidence>
<keyword evidence="5" id="KW-0813">Transport</keyword>
<dbReference type="Pfam" id="PF03656">
    <property type="entry name" value="Pam16"/>
    <property type="match status" value="1"/>
</dbReference>
<feature type="compositionally biased region" description="Pro residues" evidence="13">
    <location>
        <begin position="152"/>
        <end position="170"/>
    </location>
</feature>
<comment type="caution">
    <text evidence="14">The sequence shown here is derived from an EMBL/GenBank/DDBJ whole genome shotgun (WGS) entry which is preliminary data.</text>
</comment>
<dbReference type="InterPro" id="IPR005341">
    <property type="entry name" value="Tim16"/>
</dbReference>
<organism evidence="14 15">
    <name type="scientific">Leucocoprinus leucothites</name>
    <dbReference type="NCBI Taxonomy" id="201217"/>
    <lineage>
        <taxon>Eukaryota</taxon>
        <taxon>Fungi</taxon>
        <taxon>Dikarya</taxon>
        <taxon>Basidiomycota</taxon>
        <taxon>Agaricomycotina</taxon>
        <taxon>Agaricomycetes</taxon>
        <taxon>Agaricomycetidae</taxon>
        <taxon>Agaricales</taxon>
        <taxon>Agaricineae</taxon>
        <taxon>Agaricaceae</taxon>
        <taxon>Leucocoprinus</taxon>
    </lineage>
</organism>
<dbReference type="AlphaFoldDB" id="A0A8H5D7Q0"/>
<keyword evidence="7" id="KW-0653">Protein transport</keyword>
<dbReference type="OrthoDB" id="10262892at2759"/>
<evidence type="ECO:0000313" key="14">
    <source>
        <dbReference type="EMBL" id="KAF5354699.1"/>
    </source>
</evidence>
<proteinExistence type="inferred from homology"/>
<evidence type="ECO:0000256" key="6">
    <source>
        <dbReference type="ARBA" id="ARBA00022792"/>
    </source>
</evidence>
<evidence type="ECO:0000256" key="8">
    <source>
        <dbReference type="ARBA" id="ARBA00023010"/>
    </source>
</evidence>
<evidence type="ECO:0000256" key="13">
    <source>
        <dbReference type="SAM" id="MobiDB-lite"/>
    </source>
</evidence>
<comment type="similarity">
    <text evidence="2">Belongs to the TIM16/PAM16 family.</text>
</comment>
<sequence length="170" mass="18245">MSSPKAIVQIFITGSRILGKAFFEAGRQAVKNAKQSPQAAMGGDVAGVGHATSGSVTDNLTREHRITLDEAQLILNVKRDDELEKILKNYEHLFKANSPPAPKADEAKKPSTGKPPAPPAYSHYLQSKVVRARDRIEAEFKALESADSSAQSPPPPQPDTQPPPPTGNQS</sequence>
<name>A0A8H5D7Q0_9AGAR</name>
<dbReference type="Proteomes" id="UP000559027">
    <property type="component" value="Unassembled WGS sequence"/>
</dbReference>
<evidence type="ECO:0000256" key="9">
    <source>
        <dbReference type="ARBA" id="ARBA00023128"/>
    </source>
</evidence>
<gene>
    <name evidence="14" type="ORF">D9756_005230</name>
</gene>
<evidence type="ECO:0000256" key="3">
    <source>
        <dbReference type="ARBA" id="ARBA00013571"/>
    </source>
</evidence>
<dbReference type="GO" id="GO:0030150">
    <property type="term" value="P:protein import into mitochondrial matrix"/>
    <property type="evidence" value="ECO:0007669"/>
    <property type="project" value="InterPro"/>
</dbReference>
<dbReference type="InterPro" id="IPR036869">
    <property type="entry name" value="J_dom_sf"/>
</dbReference>
<dbReference type="PANTHER" id="PTHR12388:SF0">
    <property type="entry name" value="MITOCHONDRIAL IMPORT INNER MEMBRANE TRANSLOCASE SUBUNIT TIM16"/>
    <property type="match status" value="1"/>
</dbReference>
<dbReference type="Gene3D" id="1.10.287.110">
    <property type="entry name" value="DnaJ domain"/>
    <property type="match status" value="1"/>
</dbReference>
<reference evidence="14 15" key="1">
    <citation type="journal article" date="2020" name="ISME J.">
        <title>Uncovering the hidden diversity of litter-decomposition mechanisms in mushroom-forming fungi.</title>
        <authorList>
            <person name="Floudas D."/>
            <person name="Bentzer J."/>
            <person name="Ahren D."/>
            <person name="Johansson T."/>
            <person name="Persson P."/>
            <person name="Tunlid A."/>
        </authorList>
    </citation>
    <scope>NUCLEOTIDE SEQUENCE [LARGE SCALE GENOMIC DNA]</scope>
    <source>
        <strain evidence="14 15">CBS 146.42</strain>
    </source>
</reference>
<accession>A0A8H5D7Q0</accession>
<feature type="region of interest" description="Disordered" evidence="13">
    <location>
        <begin position="139"/>
        <end position="170"/>
    </location>
</feature>
<keyword evidence="6" id="KW-0999">Mitochondrion inner membrane</keyword>
<evidence type="ECO:0000313" key="15">
    <source>
        <dbReference type="Proteomes" id="UP000559027"/>
    </source>
</evidence>
<comment type="subcellular location">
    <subcellularLocation>
        <location evidence="1">Mitochondrion inner membrane</location>
        <topology evidence="1">Peripheral membrane protein</topology>
    </subcellularLocation>
</comment>
<protein>
    <recommendedName>
        <fullName evidence="4">Mitochondrial import inner membrane translocase subunit TIM16</fullName>
    </recommendedName>
    <alternativeName>
        <fullName evidence="3">Mitochondrial import inner membrane translocase subunit tim16</fullName>
    </alternativeName>
    <alternativeName>
        <fullName evidence="11 12">Presequence translocated-associated motor subunit PAM16</fullName>
    </alternativeName>
</protein>
<feature type="region of interest" description="Disordered" evidence="13">
    <location>
        <begin position="93"/>
        <end position="124"/>
    </location>
</feature>
<evidence type="ECO:0000256" key="5">
    <source>
        <dbReference type="ARBA" id="ARBA00022448"/>
    </source>
</evidence>
<keyword evidence="8" id="KW-0811">Translocation</keyword>
<dbReference type="GO" id="GO:0005744">
    <property type="term" value="C:TIM23 mitochondrial import inner membrane translocase complex"/>
    <property type="evidence" value="ECO:0007669"/>
    <property type="project" value="InterPro"/>
</dbReference>